<dbReference type="AlphaFoldDB" id="A0A9C7PWB9"/>
<dbReference type="OrthoDB" id="2303713at2759"/>
<evidence type="ECO:0000313" key="2">
    <source>
        <dbReference type="EMBL" id="GJQ11958.1"/>
    </source>
</evidence>
<feature type="compositionally biased region" description="Low complexity" evidence="1">
    <location>
        <begin position="661"/>
        <end position="670"/>
    </location>
</feature>
<reference evidence="2" key="2">
    <citation type="submission" date="2022-01" db="EMBL/GenBank/DDBJ databases">
        <authorList>
            <person name="Hirooka S."/>
            <person name="Miyagishima S.Y."/>
        </authorList>
    </citation>
    <scope>NUCLEOTIDE SEQUENCE</scope>
    <source>
        <strain evidence="2">NBRC 102759</strain>
    </source>
</reference>
<dbReference type="Proteomes" id="UP001061958">
    <property type="component" value="Unassembled WGS sequence"/>
</dbReference>
<gene>
    <name evidence="2" type="ORF">GpartN1_g3749.t1</name>
</gene>
<sequence length="791" mass="92094">MVAMLVDCFAFSFHSTCLSSANVRYSFQTKVCFGTKECRLWSRSFTKPLSCFDKNRSGFGYRRVILASVINSLDGGKERYVDFREIFVPNEFKIDEKFSNVWLTNLPNLHRECVFKTVASVLGEKIQVGGKVFEVGEETFRDTAHLVAPKRFPEDFPVEGADGKISRIFLRREFIKRWNKHIESLDAEGCSLPRRQIIVSAASGLGKSVELYMAAVFSRHCRIPVQYIANTWEWLTKINDISDVFSGYLKMLLFMNADILEEMPCFMTTDYDSLNGAPLKDVIYFAMKEEDTSLASEIRRFMIRLAPRNMLIVDEHNEFWCNFGRNINRWPDFFRFYAIMEVMATPYCGVLLAGSQHRQFEDNLPSGYGDIKQYLEPLSFKEFDLWQDLPDYPSILRQHSDEVVELTGLVPRMIAKMIAFANDLPDPSWFEDMKTQFTADVCSEMIEKHWGYIKRLDSEREKSAFDSMLYKLFMDRTKPNITIADEAYISRGLLVVVDAVYLRFYNSDARGMLLSSFLNRYASKSYLSELVERYRSGQSTKGQTFKELFFLWFISRTEEVTIRSDSKPRRKLSLSCHSWFRLVGDEFDPPIKKFNHSCWILLAERCPRFDYIFVDIVDSQWHIYFFQISVSSFHNHNRDYAAIEKSLLPLSGKEEDEWKSSESASLSTSKTKSEQNSTKLSRGLQRRSKKKSRDNLKQREVKGDCQLLNILCLILNREFTIILEEDNSGRVVDFRLLDSKGVDWRHCISIVYVTPLSFKEAKGSLSVPNYVEFLCREGFPENFRVLLEEEK</sequence>
<accession>A0A9C7PWB9</accession>
<reference evidence="2" key="1">
    <citation type="journal article" date="2022" name="Proc. Natl. Acad. Sci. U.S.A.">
        <title>Life cycle and functional genomics of the unicellular red alga Galdieria for elucidating algal and plant evolution and industrial use.</title>
        <authorList>
            <person name="Hirooka S."/>
            <person name="Itabashi T."/>
            <person name="Ichinose T.M."/>
            <person name="Onuma R."/>
            <person name="Fujiwara T."/>
            <person name="Yamashita S."/>
            <person name="Jong L.W."/>
            <person name="Tomita R."/>
            <person name="Iwane A.H."/>
            <person name="Miyagishima S.Y."/>
        </authorList>
    </citation>
    <scope>NUCLEOTIDE SEQUENCE</scope>
    <source>
        <strain evidence="2">NBRC 102759</strain>
    </source>
</reference>
<protein>
    <submittedName>
        <fullName evidence="2">Uncharacterized protein</fullName>
    </submittedName>
</protein>
<keyword evidence="3" id="KW-1185">Reference proteome</keyword>
<feature type="region of interest" description="Disordered" evidence="1">
    <location>
        <begin position="661"/>
        <end position="697"/>
    </location>
</feature>
<name>A0A9C7PWB9_9RHOD</name>
<evidence type="ECO:0000256" key="1">
    <source>
        <dbReference type="SAM" id="MobiDB-lite"/>
    </source>
</evidence>
<evidence type="ECO:0000313" key="3">
    <source>
        <dbReference type="Proteomes" id="UP001061958"/>
    </source>
</evidence>
<proteinExistence type="predicted"/>
<dbReference type="EMBL" id="BQMJ01000029">
    <property type="protein sequence ID" value="GJQ11958.1"/>
    <property type="molecule type" value="Genomic_DNA"/>
</dbReference>
<organism evidence="2 3">
    <name type="scientific">Galdieria partita</name>
    <dbReference type="NCBI Taxonomy" id="83374"/>
    <lineage>
        <taxon>Eukaryota</taxon>
        <taxon>Rhodophyta</taxon>
        <taxon>Bangiophyceae</taxon>
        <taxon>Galdieriales</taxon>
        <taxon>Galdieriaceae</taxon>
        <taxon>Galdieria</taxon>
    </lineage>
</organism>
<comment type="caution">
    <text evidence="2">The sequence shown here is derived from an EMBL/GenBank/DDBJ whole genome shotgun (WGS) entry which is preliminary data.</text>
</comment>